<reference evidence="1" key="1">
    <citation type="submission" date="2022-05" db="EMBL/GenBank/DDBJ databases">
        <title>The Musa troglodytarum L. genome provides insights into the mechanism of non-climacteric behaviour and enrichment of carotenoids.</title>
        <authorList>
            <person name="Wang J."/>
        </authorList>
    </citation>
    <scope>NUCLEOTIDE SEQUENCE</scope>
    <source>
        <tissue evidence="1">Leaf</tissue>
    </source>
</reference>
<protein>
    <submittedName>
        <fullName evidence="1">Uncharacterized protein</fullName>
    </submittedName>
</protein>
<name>A0A9E7EK56_9LILI</name>
<evidence type="ECO:0000313" key="2">
    <source>
        <dbReference type="Proteomes" id="UP001055439"/>
    </source>
</evidence>
<dbReference type="EMBL" id="CP097503">
    <property type="protein sequence ID" value="URD78518.1"/>
    <property type="molecule type" value="Genomic_DNA"/>
</dbReference>
<gene>
    <name evidence="1" type="ORF">MUK42_09501</name>
</gene>
<dbReference type="Proteomes" id="UP001055439">
    <property type="component" value="Chromosome 10"/>
</dbReference>
<keyword evidence="2" id="KW-1185">Reference proteome</keyword>
<sequence>MPWGASMSALVSSITAAVRALALCARLKYPVATVSIISVAIAATIAPNPANGNFCQGLGSRHEEVRRSKASGRMWTKPVARTTPAANDLMTEKASFSG</sequence>
<proteinExistence type="predicted"/>
<dbReference type="OrthoDB" id="792343at2759"/>
<accession>A0A9E7EK56</accession>
<evidence type="ECO:0000313" key="1">
    <source>
        <dbReference type="EMBL" id="URD78518.1"/>
    </source>
</evidence>
<dbReference type="AlphaFoldDB" id="A0A9E7EK56"/>
<organism evidence="1 2">
    <name type="scientific">Musa troglodytarum</name>
    <name type="common">fe'i banana</name>
    <dbReference type="NCBI Taxonomy" id="320322"/>
    <lineage>
        <taxon>Eukaryota</taxon>
        <taxon>Viridiplantae</taxon>
        <taxon>Streptophyta</taxon>
        <taxon>Embryophyta</taxon>
        <taxon>Tracheophyta</taxon>
        <taxon>Spermatophyta</taxon>
        <taxon>Magnoliopsida</taxon>
        <taxon>Liliopsida</taxon>
        <taxon>Zingiberales</taxon>
        <taxon>Musaceae</taxon>
        <taxon>Musa</taxon>
    </lineage>
</organism>